<dbReference type="PANTHER" id="PTHR47566">
    <property type="match status" value="1"/>
</dbReference>
<dbReference type="SUPFAM" id="SSF52058">
    <property type="entry name" value="L domain-like"/>
    <property type="match status" value="1"/>
</dbReference>
<dbReference type="Pfam" id="PF12799">
    <property type="entry name" value="LRR_4"/>
    <property type="match status" value="1"/>
</dbReference>
<reference evidence="3" key="1">
    <citation type="submission" date="2021-06" db="EMBL/GenBank/DDBJ databases">
        <authorList>
            <person name="Kallberg Y."/>
            <person name="Tangrot J."/>
            <person name="Rosling A."/>
        </authorList>
    </citation>
    <scope>NUCLEOTIDE SEQUENCE</scope>
    <source>
        <strain evidence="3">FL130A</strain>
    </source>
</reference>
<dbReference type="OrthoDB" id="2347550at2759"/>
<dbReference type="InterPro" id="IPR025875">
    <property type="entry name" value="Leu-rich_rpt_4"/>
</dbReference>
<proteinExistence type="predicted"/>
<dbReference type="GO" id="GO:0035591">
    <property type="term" value="F:signaling adaptor activity"/>
    <property type="evidence" value="ECO:0007669"/>
    <property type="project" value="TreeGrafter"/>
</dbReference>
<protein>
    <submittedName>
        <fullName evidence="3">2663_t:CDS:1</fullName>
    </submittedName>
</protein>
<evidence type="ECO:0000313" key="4">
    <source>
        <dbReference type="Proteomes" id="UP000789508"/>
    </source>
</evidence>
<dbReference type="EMBL" id="CAJVPS010031890">
    <property type="protein sequence ID" value="CAG8734076.1"/>
    <property type="molecule type" value="Genomic_DNA"/>
</dbReference>
<sequence length="121" mass="14066">MEPETIKFLDEKYPKEKRGSVEKLNIRDKGLKGHLDLREFVNLEKLYCNDNQLTSLDLSKNINLNELRCYNNELTSLDVSHNPKLINLYCDAELFTENKIIGLEKTSIIRLDCRGGDLLHE</sequence>
<dbReference type="AlphaFoldDB" id="A0A9N9NIQ5"/>
<accession>A0A9N9NIQ5</accession>
<comment type="caution">
    <text evidence="3">The sequence shown here is derived from an EMBL/GenBank/DDBJ whole genome shotgun (WGS) entry which is preliminary data.</text>
</comment>
<dbReference type="Gene3D" id="3.80.10.10">
    <property type="entry name" value="Ribonuclease Inhibitor"/>
    <property type="match status" value="1"/>
</dbReference>
<keyword evidence="4" id="KW-1185">Reference proteome</keyword>
<keyword evidence="1" id="KW-0433">Leucine-rich repeat</keyword>
<name>A0A9N9NIQ5_9GLOM</name>
<dbReference type="Proteomes" id="UP000789508">
    <property type="component" value="Unassembled WGS sequence"/>
</dbReference>
<evidence type="ECO:0000256" key="1">
    <source>
        <dbReference type="ARBA" id="ARBA00022614"/>
    </source>
</evidence>
<dbReference type="InterPro" id="IPR032675">
    <property type="entry name" value="LRR_dom_sf"/>
</dbReference>
<keyword evidence="2" id="KW-0677">Repeat</keyword>
<dbReference type="PANTHER" id="PTHR47566:SF1">
    <property type="entry name" value="PROTEIN NUD1"/>
    <property type="match status" value="1"/>
</dbReference>
<evidence type="ECO:0000313" key="3">
    <source>
        <dbReference type="EMBL" id="CAG8734076.1"/>
    </source>
</evidence>
<feature type="non-terminal residue" evidence="3">
    <location>
        <position position="121"/>
    </location>
</feature>
<dbReference type="InterPro" id="IPR052574">
    <property type="entry name" value="CDIRP"/>
</dbReference>
<gene>
    <name evidence="3" type="ORF">ALEPTO_LOCUS12724</name>
</gene>
<evidence type="ECO:0000256" key="2">
    <source>
        <dbReference type="ARBA" id="ARBA00022737"/>
    </source>
</evidence>
<organism evidence="3 4">
    <name type="scientific">Ambispora leptoticha</name>
    <dbReference type="NCBI Taxonomy" id="144679"/>
    <lineage>
        <taxon>Eukaryota</taxon>
        <taxon>Fungi</taxon>
        <taxon>Fungi incertae sedis</taxon>
        <taxon>Mucoromycota</taxon>
        <taxon>Glomeromycotina</taxon>
        <taxon>Glomeromycetes</taxon>
        <taxon>Archaeosporales</taxon>
        <taxon>Ambisporaceae</taxon>
        <taxon>Ambispora</taxon>
    </lineage>
</organism>